<dbReference type="AlphaFoldDB" id="A0A7J6BQ31"/>
<dbReference type="GO" id="GO:0005667">
    <property type="term" value="C:transcription regulator complex"/>
    <property type="evidence" value="ECO:0007669"/>
    <property type="project" value="TreeGrafter"/>
</dbReference>
<accession>A0A7J6BQ31</accession>
<keyword evidence="3" id="KW-1185">Reference proteome</keyword>
<dbReference type="GO" id="GO:0006357">
    <property type="term" value="P:regulation of transcription by RNA polymerase II"/>
    <property type="evidence" value="ECO:0007669"/>
    <property type="project" value="TreeGrafter"/>
</dbReference>
<feature type="domain" description="MADF" evidence="1">
    <location>
        <begin position="5"/>
        <end position="94"/>
    </location>
</feature>
<evidence type="ECO:0000313" key="3">
    <source>
        <dbReference type="Proteomes" id="UP000579812"/>
    </source>
</evidence>
<reference evidence="2 3" key="1">
    <citation type="submission" date="2020-04" db="EMBL/GenBank/DDBJ databases">
        <title>Chromosome-level genome assembly of a cyprinid fish Onychostoma macrolepis by integration of Nanopore Sequencing, Bionano and Hi-C technology.</title>
        <authorList>
            <person name="Wang D."/>
        </authorList>
    </citation>
    <scope>NUCLEOTIDE SEQUENCE [LARGE SCALE GENOMIC DNA]</scope>
    <source>
        <strain evidence="2">SWU-2019</strain>
        <tissue evidence="2">Muscle</tissue>
    </source>
</reference>
<proteinExistence type="predicted"/>
<dbReference type="PANTHER" id="PTHR12243:SF67">
    <property type="entry name" value="COREPRESSOR OF PANGOLIN, ISOFORM A-RELATED"/>
    <property type="match status" value="1"/>
</dbReference>
<sequence>MDDERFILEIEKHTVLYDITNPFYKDNAKKEKAWRLIAGVVGVEVDVCRTRWKTLRDAFVKNRKNTNLPSGSAGGNQKDWKYSEIMSFLLPHLQPRRSV</sequence>
<organism evidence="2 3">
    <name type="scientific">Onychostoma macrolepis</name>
    <dbReference type="NCBI Taxonomy" id="369639"/>
    <lineage>
        <taxon>Eukaryota</taxon>
        <taxon>Metazoa</taxon>
        <taxon>Chordata</taxon>
        <taxon>Craniata</taxon>
        <taxon>Vertebrata</taxon>
        <taxon>Euteleostomi</taxon>
        <taxon>Actinopterygii</taxon>
        <taxon>Neopterygii</taxon>
        <taxon>Teleostei</taxon>
        <taxon>Ostariophysi</taxon>
        <taxon>Cypriniformes</taxon>
        <taxon>Cyprinidae</taxon>
        <taxon>Acrossocheilinae</taxon>
        <taxon>Onychostoma</taxon>
    </lineage>
</organism>
<dbReference type="GO" id="GO:0005634">
    <property type="term" value="C:nucleus"/>
    <property type="evidence" value="ECO:0007669"/>
    <property type="project" value="TreeGrafter"/>
</dbReference>
<comment type="caution">
    <text evidence="2">The sequence shown here is derived from an EMBL/GenBank/DDBJ whole genome shotgun (WGS) entry which is preliminary data.</text>
</comment>
<dbReference type="Proteomes" id="UP000579812">
    <property type="component" value="Unassembled WGS sequence"/>
</dbReference>
<evidence type="ECO:0000259" key="1">
    <source>
        <dbReference type="PROSITE" id="PS51029"/>
    </source>
</evidence>
<evidence type="ECO:0000313" key="2">
    <source>
        <dbReference type="EMBL" id="KAF4097100.1"/>
    </source>
</evidence>
<dbReference type="EMBL" id="JAAMOB010000023">
    <property type="protein sequence ID" value="KAF4097100.1"/>
    <property type="molecule type" value="Genomic_DNA"/>
</dbReference>
<gene>
    <name evidence="2" type="ORF">G5714_023069</name>
</gene>
<name>A0A7J6BQ31_9TELE</name>
<dbReference type="InterPro" id="IPR006578">
    <property type="entry name" value="MADF-dom"/>
</dbReference>
<protein>
    <recommendedName>
        <fullName evidence="1">MADF domain-containing protein</fullName>
    </recommendedName>
</protein>
<dbReference type="SMART" id="SM00595">
    <property type="entry name" value="MADF"/>
    <property type="match status" value="1"/>
</dbReference>
<dbReference type="PROSITE" id="PS51029">
    <property type="entry name" value="MADF"/>
    <property type="match status" value="1"/>
</dbReference>
<dbReference type="Pfam" id="PF10545">
    <property type="entry name" value="MADF_DNA_bdg"/>
    <property type="match status" value="1"/>
</dbReference>
<dbReference type="PANTHER" id="PTHR12243">
    <property type="entry name" value="MADF DOMAIN TRANSCRIPTION FACTOR"/>
    <property type="match status" value="1"/>
</dbReference>
<dbReference type="InterPro" id="IPR039353">
    <property type="entry name" value="TF_Adf1"/>
</dbReference>